<dbReference type="GeneID" id="26633278"/>
<protein>
    <submittedName>
        <fullName evidence="1">Uncharacterized protein</fullName>
    </submittedName>
</protein>
<accession>A0A0K2D076</accession>
<proteinExistence type="predicted"/>
<reference evidence="1 2" key="1">
    <citation type="journal article" date="2015" name="Genome Announc.">
        <title>Complete Genome Sequence of Bacillus cereus Group Phage TsarBomba.</title>
        <authorList>
            <person name="Erill I."/>
            <person name="Caruso S.M."/>
        </authorList>
    </citation>
    <scope>NUCLEOTIDE SEQUENCE [LARGE SCALE GENOMIC DNA]</scope>
</reference>
<organism evidence="1 2">
    <name type="scientific">Bacillus phage TsarBomba</name>
    <dbReference type="NCBI Taxonomy" id="1690456"/>
    <lineage>
        <taxon>Viruses</taxon>
        <taxon>Duplodnaviria</taxon>
        <taxon>Heunggongvirae</taxon>
        <taxon>Uroviricota</taxon>
        <taxon>Caudoviricetes</taxon>
        <taxon>Herelleviridae</taxon>
        <taxon>Bastillevirinae</taxon>
        <taxon>Tsarbombavirus</taxon>
        <taxon>Tsarbombavirus tsarbomba</taxon>
    </lineage>
</organism>
<gene>
    <name evidence="1" type="ORF">TSARBOMBA_228</name>
</gene>
<dbReference type="KEGG" id="vg:26633278"/>
<evidence type="ECO:0000313" key="1">
    <source>
        <dbReference type="EMBL" id="ALA13067.1"/>
    </source>
</evidence>
<dbReference type="RefSeq" id="YP_009207043.1">
    <property type="nucleotide sequence ID" value="NC_028890.1"/>
</dbReference>
<dbReference type="OrthoDB" id="28529at10239"/>
<dbReference type="EMBL" id="KT224359">
    <property type="protein sequence ID" value="ALA13067.1"/>
    <property type="molecule type" value="Genomic_DNA"/>
</dbReference>
<dbReference type="Proteomes" id="UP000204602">
    <property type="component" value="Segment"/>
</dbReference>
<name>A0A0K2D076_9CAUD</name>
<sequence>MADKRETIKVIKDSLFEIVMSGAGDVRFAANYLYHMDRFSKEDIVQAIKEMQAEMEED</sequence>
<evidence type="ECO:0000313" key="2">
    <source>
        <dbReference type="Proteomes" id="UP000204602"/>
    </source>
</evidence>
<keyword evidence="2" id="KW-1185">Reference proteome</keyword>